<organism evidence="1 2">
    <name type="scientific">Zarea fungicola</name>
    <dbReference type="NCBI Taxonomy" id="93591"/>
    <lineage>
        <taxon>Eukaryota</taxon>
        <taxon>Fungi</taxon>
        <taxon>Dikarya</taxon>
        <taxon>Ascomycota</taxon>
        <taxon>Pezizomycotina</taxon>
        <taxon>Sordariomycetes</taxon>
        <taxon>Hypocreomycetidae</taxon>
        <taxon>Hypocreales</taxon>
        <taxon>Cordycipitaceae</taxon>
        <taxon>Zarea</taxon>
    </lineage>
</organism>
<evidence type="ECO:0000313" key="1">
    <source>
        <dbReference type="EMBL" id="KAJ2972249.1"/>
    </source>
</evidence>
<protein>
    <submittedName>
        <fullName evidence="1">Uncharacterized protein</fullName>
    </submittedName>
</protein>
<evidence type="ECO:0000313" key="2">
    <source>
        <dbReference type="Proteomes" id="UP001143910"/>
    </source>
</evidence>
<sequence>MPATVTHLRSNDNLLRHHHYHLHQDEIASSMANASIETHPPSRVQTNTVLSPTVTVKVSSEQCGSGGAFFITAVLLDADGGVASGLMGSTTVATGNLVDPSTMSFEFSDLSIATAGQYSIRLDVYSMNDGNGAVLIDQLKTSEISAQ</sequence>
<comment type="caution">
    <text evidence="1">The sequence shown here is derived from an EMBL/GenBank/DDBJ whole genome shotgun (WGS) entry which is preliminary data.</text>
</comment>
<keyword evidence="2" id="KW-1185">Reference proteome</keyword>
<proteinExistence type="predicted"/>
<gene>
    <name evidence="1" type="ORF">NQ176_g7267</name>
</gene>
<accession>A0ACC1N1C6</accession>
<name>A0ACC1N1C6_9HYPO</name>
<dbReference type="EMBL" id="JANJQO010001186">
    <property type="protein sequence ID" value="KAJ2972249.1"/>
    <property type="molecule type" value="Genomic_DNA"/>
</dbReference>
<reference evidence="1" key="1">
    <citation type="submission" date="2022-08" db="EMBL/GenBank/DDBJ databases">
        <title>Genome Sequence of Lecanicillium fungicola.</title>
        <authorList>
            <person name="Buettner E."/>
        </authorList>
    </citation>
    <scope>NUCLEOTIDE SEQUENCE</scope>
    <source>
        <strain evidence="1">Babe33</strain>
    </source>
</reference>
<dbReference type="Proteomes" id="UP001143910">
    <property type="component" value="Unassembled WGS sequence"/>
</dbReference>